<name>A0A8X7WDY7_BRACI</name>
<dbReference type="PANTHER" id="PTHR35998">
    <property type="entry name" value="OS02G0127900 PROTEIN"/>
    <property type="match status" value="1"/>
</dbReference>
<dbReference type="AlphaFoldDB" id="A0A8X7WDY7"/>
<evidence type="ECO:0000313" key="2">
    <source>
        <dbReference type="Proteomes" id="UP000886595"/>
    </source>
</evidence>
<dbReference type="Proteomes" id="UP000886595">
    <property type="component" value="Unassembled WGS sequence"/>
</dbReference>
<reference evidence="1 2" key="1">
    <citation type="submission" date="2020-02" db="EMBL/GenBank/DDBJ databases">
        <authorList>
            <person name="Ma Q."/>
            <person name="Huang Y."/>
            <person name="Song X."/>
            <person name="Pei D."/>
        </authorList>
    </citation>
    <scope>NUCLEOTIDE SEQUENCE [LARGE SCALE GENOMIC DNA]</scope>
    <source>
        <strain evidence="1">Sxm20200214</strain>
        <tissue evidence="1">Leaf</tissue>
    </source>
</reference>
<keyword evidence="2" id="KW-1185">Reference proteome</keyword>
<sequence length="198" mass="23017">MVLWELTLATAYFLGLKRSYRLALKIQRRIVTRNHPRVRQFLHRRTHQVFDMALRVHKNIQQRDMEIGRNLGNWILKGLDRMKPSAQVLRPKQIEPTSTAGKAAKRLLDSTRLKPHANTKTPSQSNEVGRHLFLSLRNLRPKFTPTISMMMKIKPPRPVGSSTQYRPFSDSSPVNPIYARGGFDGLIRKDILQWMGRR</sequence>
<dbReference type="PANTHER" id="PTHR35998:SF2">
    <property type="entry name" value="ENVELOPE GLYCOPROTEIN"/>
    <property type="match status" value="1"/>
</dbReference>
<dbReference type="EMBL" id="JAAMPC010000002">
    <property type="protein sequence ID" value="KAG2326698.1"/>
    <property type="molecule type" value="Genomic_DNA"/>
</dbReference>
<comment type="caution">
    <text evidence="1">The sequence shown here is derived from an EMBL/GenBank/DDBJ whole genome shotgun (WGS) entry which is preliminary data.</text>
</comment>
<dbReference type="OrthoDB" id="2018352at2759"/>
<proteinExistence type="predicted"/>
<evidence type="ECO:0000313" key="1">
    <source>
        <dbReference type="EMBL" id="KAG2326698.1"/>
    </source>
</evidence>
<accession>A0A8X7WDY7</accession>
<gene>
    <name evidence="1" type="ORF">Bca52824_009426</name>
</gene>
<protein>
    <submittedName>
        <fullName evidence="1">Uncharacterized protein</fullName>
    </submittedName>
</protein>
<organism evidence="1 2">
    <name type="scientific">Brassica carinata</name>
    <name type="common">Ethiopian mustard</name>
    <name type="synonym">Abyssinian cabbage</name>
    <dbReference type="NCBI Taxonomy" id="52824"/>
    <lineage>
        <taxon>Eukaryota</taxon>
        <taxon>Viridiplantae</taxon>
        <taxon>Streptophyta</taxon>
        <taxon>Embryophyta</taxon>
        <taxon>Tracheophyta</taxon>
        <taxon>Spermatophyta</taxon>
        <taxon>Magnoliopsida</taxon>
        <taxon>eudicotyledons</taxon>
        <taxon>Gunneridae</taxon>
        <taxon>Pentapetalae</taxon>
        <taxon>rosids</taxon>
        <taxon>malvids</taxon>
        <taxon>Brassicales</taxon>
        <taxon>Brassicaceae</taxon>
        <taxon>Brassiceae</taxon>
        <taxon>Brassica</taxon>
    </lineage>
</organism>